<dbReference type="STRING" id="641238.SAMN04490244_11011"/>
<feature type="domain" description="Tripartite ATP-independent periplasmic transporters DctQ component" evidence="9">
    <location>
        <begin position="46"/>
        <end position="184"/>
    </location>
</feature>
<dbReference type="OrthoDB" id="4250245at2"/>
<keyword evidence="5 7" id="KW-1133">Transmembrane helix</keyword>
<comment type="similarity">
    <text evidence="7">Belongs to the TRAP transporter small permease family.</text>
</comment>
<reference evidence="10 11" key="1">
    <citation type="submission" date="2016-10" db="EMBL/GenBank/DDBJ databases">
        <authorList>
            <person name="de Groot N.N."/>
        </authorList>
    </citation>
    <scope>NUCLEOTIDE SEQUENCE [LARGE SCALE GENOMIC DNA]</scope>
    <source>
        <strain evidence="10 11">DSM 23042</strain>
    </source>
</reference>
<evidence type="ECO:0000313" key="10">
    <source>
        <dbReference type="EMBL" id="SES31002.1"/>
    </source>
</evidence>
<keyword evidence="3" id="KW-1003">Cell membrane</keyword>
<dbReference type="GO" id="GO:0005886">
    <property type="term" value="C:plasma membrane"/>
    <property type="evidence" value="ECO:0007669"/>
    <property type="project" value="UniProtKB-SubCell"/>
</dbReference>
<comment type="subunit">
    <text evidence="7">The complex comprises the extracytoplasmic solute receptor protein and the two transmembrane proteins.</text>
</comment>
<keyword evidence="6 7" id="KW-0472">Membrane</keyword>
<feature type="transmembrane region" description="Helical" evidence="7">
    <location>
        <begin position="28"/>
        <end position="50"/>
    </location>
</feature>
<gene>
    <name evidence="10" type="ORF">SAMN04490244_11011</name>
</gene>
<evidence type="ECO:0000256" key="6">
    <source>
        <dbReference type="ARBA" id="ARBA00023136"/>
    </source>
</evidence>
<dbReference type="Proteomes" id="UP000198885">
    <property type="component" value="Unassembled WGS sequence"/>
</dbReference>
<organism evidence="10 11">
    <name type="scientific">Tranquillimonas rosea</name>
    <dbReference type="NCBI Taxonomy" id="641238"/>
    <lineage>
        <taxon>Bacteria</taxon>
        <taxon>Pseudomonadati</taxon>
        <taxon>Pseudomonadota</taxon>
        <taxon>Alphaproteobacteria</taxon>
        <taxon>Rhodobacterales</taxon>
        <taxon>Roseobacteraceae</taxon>
        <taxon>Tranquillimonas</taxon>
    </lineage>
</organism>
<keyword evidence="4 7" id="KW-0812">Transmembrane</keyword>
<dbReference type="InterPro" id="IPR055348">
    <property type="entry name" value="DctQ"/>
</dbReference>
<dbReference type="EMBL" id="FOGU01000010">
    <property type="protein sequence ID" value="SES31002.1"/>
    <property type="molecule type" value="Genomic_DNA"/>
</dbReference>
<feature type="region of interest" description="Disordered" evidence="8">
    <location>
        <begin position="1"/>
        <end position="22"/>
    </location>
</feature>
<dbReference type="RefSeq" id="WP_092695281.1">
    <property type="nucleotide sequence ID" value="NZ_FOGU01000010.1"/>
</dbReference>
<evidence type="ECO:0000256" key="4">
    <source>
        <dbReference type="ARBA" id="ARBA00022692"/>
    </source>
</evidence>
<name>A0A1H9WAN3_9RHOB</name>
<keyword evidence="2 7" id="KW-0813">Transport</keyword>
<evidence type="ECO:0000256" key="7">
    <source>
        <dbReference type="RuleBase" id="RU369079"/>
    </source>
</evidence>
<comment type="subcellular location">
    <subcellularLocation>
        <location evidence="7">Cell inner membrane</location>
        <topology evidence="7">Multi-pass membrane protein</topology>
    </subcellularLocation>
    <subcellularLocation>
        <location evidence="1">Cell membrane</location>
        <topology evidence="1">Multi-pass membrane protein</topology>
    </subcellularLocation>
</comment>
<dbReference type="GO" id="GO:0022857">
    <property type="term" value="F:transmembrane transporter activity"/>
    <property type="evidence" value="ECO:0007669"/>
    <property type="project" value="UniProtKB-UniRule"/>
</dbReference>
<accession>A0A1H9WAN3</accession>
<evidence type="ECO:0000256" key="1">
    <source>
        <dbReference type="ARBA" id="ARBA00004651"/>
    </source>
</evidence>
<evidence type="ECO:0000259" key="9">
    <source>
        <dbReference type="Pfam" id="PF04290"/>
    </source>
</evidence>
<evidence type="ECO:0000256" key="3">
    <source>
        <dbReference type="ARBA" id="ARBA00022475"/>
    </source>
</evidence>
<sequence>MTDQNRDTNETDGGEISRPDLGPLSRGFGTTVVGMDILGALVVLGMMIVVNLDVFGRWLFNAPFQGTVELSEMGIVAMVYLQIALTIRKGRLTRADTLLSFLARTGRDRIGFVLRAAFNLSGTAVFAIIAYGQFPRLIASYNGGYFKGNVGVFTAPVWPLDTIILIGSIFASLQFLGLAISNIRNLTPRGRATESS</sequence>
<dbReference type="AlphaFoldDB" id="A0A1H9WAN3"/>
<protein>
    <recommendedName>
        <fullName evidence="7">TRAP transporter small permease protein</fullName>
    </recommendedName>
</protein>
<feature type="transmembrane region" description="Helical" evidence="7">
    <location>
        <begin position="70"/>
        <end position="87"/>
    </location>
</feature>
<keyword evidence="7" id="KW-0997">Cell inner membrane</keyword>
<evidence type="ECO:0000256" key="2">
    <source>
        <dbReference type="ARBA" id="ARBA00022448"/>
    </source>
</evidence>
<dbReference type="Pfam" id="PF04290">
    <property type="entry name" value="DctQ"/>
    <property type="match status" value="1"/>
</dbReference>
<proteinExistence type="inferred from homology"/>
<evidence type="ECO:0000256" key="5">
    <source>
        <dbReference type="ARBA" id="ARBA00022989"/>
    </source>
</evidence>
<feature type="transmembrane region" description="Helical" evidence="7">
    <location>
        <begin position="112"/>
        <end position="134"/>
    </location>
</feature>
<evidence type="ECO:0000313" key="11">
    <source>
        <dbReference type="Proteomes" id="UP000198885"/>
    </source>
</evidence>
<comment type="function">
    <text evidence="7">Part of the tripartite ATP-independent periplasmic (TRAP) transport system.</text>
</comment>
<feature type="transmembrane region" description="Helical" evidence="7">
    <location>
        <begin position="162"/>
        <end position="181"/>
    </location>
</feature>
<keyword evidence="11" id="KW-1185">Reference proteome</keyword>
<evidence type="ECO:0000256" key="8">
    <source>
        <dbReference type="SAM" id="MobiDB-lite"/>
    </source>
</evidence>